<sequence>MTHFRHMIRRFVGFPKGMHQVNVPVAINQTPNLMNKARTRMVFSNTIHNQLQNNLRVTFNDNFLKTLIPMQEICLFISKKEELRPQIKLKNMIQKSILRKKFQ</sequence>
<protein>
    <submittedName>
        <fullName evidence="1">Putative ribonuclease H protein</fullName>
    </submittedName>
</protein>
<name>A0A834X1N6_9FABA</name>
<evidence type="ECO:0000313" key="2">
    <source>
        <dbReference type="Proteomes" id="UP000634136"/>
    </source>
</evidence>
<gene>
    <name evidence="1" type="ORF">G2W53_011430</name>
</gene>
<keyword evidence="2" id="KW-1185">Reference proteome</keyword>
<comment type="caution">
    <text evidence="1">The sequence shown here is derived from an EMBL/GenBank/DDBJ whole genome shotgun (WGS) entry which is preliminary data.</text>
</comment>
<organism evidence="1 2">
    <name type="scientific">Senna tora</name>
    <dbReference type="NCBI Taxonomy" id="362788"/>
    <lineage>
        <taxon>Eukaryota</taxon>
        <taxon>Viridiplantae</taxon>
        <taxon>Streptophyta</taxon>
        <taxon>Embryophyta</taxon>
        <taxon>Tracheophyta</taxon>
        <taxon>Spermatophyta</taxon>
        <taxon>Magnoliopsida</taxon>
        <taxon>eudicotyledons</taxon>
        <taxon>Gunneridae</taxon>
        <taxon>Pentapetalae</taxon>
        <taxon>rosids</taxon>
        <taxon>fabids</taxon>
        <taxon>Fabales</taxon>
        <taxon>Fabaceae</taxon>
        <taxon>Caesalpinioideae</taxon>
        <taxon>Cassia clade</taxon>
        <taxon>Senna</taxon>
    </lineage>
</organism>
<evidence type="ECO:0000313" key="1">
    <source>
        <dbReference type="EMBL" id="KAF7836571.1"/>
    </source>
</evidence>
<accession>A0A834X1N6</accession>
<proteinExistence type="predicted"/>
<dbReference type="AlphaFoldDB" id="A0A834X1N6"/>
<dbReference type="EMBL" id="JAAIUW010000004">
    <property type="protein sequence ID" value="KAF7836571.1"/>
    <property type="molecule type" value="Genomic_DNA"/>
</dbReference>
<dbReference type="Proteomes" id="UP000634136">
    <property type="component" value="Unassembled WGS sequence"/>
</dbReference>
<reference evidence="1" key="1">
    <citation type="submission" date="2020-09" db="EMBL/GenBank/DDBJ databases">
        <title>Genome-Enabled Discovery of Anthraquinone Biosynthesis in Senna tora.</title>
        <authorList>
            <person name="Kang S.-H."/>
            <person name="Pandey R.P."/>
            <person name="Lee C.-M."/>
            <person name="Sim J.-S."/>
            <person name="Jeong J.-T."/>
            <person name="Choi B.-S."/>
            <person name="Jung M."/>
            <person name="Ginzburg D."/>
            <person name="Zhao K."/>
            <person name="Won S.Y."/>
            <person name="Oh T.-J."/>
            <person name="Yu Y."/>
            <person name="Kim N.-H."/>
            <person name="Lee O.R."/>
            <person name="Lee T.-H."/>
            <person name="Bashyal P."/>
            <person name="Kim T.-S."/>
            <person name="Lee W.-H."/>
            <person name="Kawkins C."/>
            <person name="Kim C.-K."/>
            <person name="Kim J.S."/>
            <person name="Ahn B.O."/>
            <person name="Rhee S.Y."/>
            <person name="Sohng J.K."/>
        </authorList>
    </citation>
    <scope>NUCLEOTIDE SEQUENCE</scope>
    <source>
        <tissue evidence="1">Leaf</tissue>
    </source>
</reference>